<dbReference type="EC" id="2.7.13.3" evidence="2"/>
<keyword evidence="3" id="KW-0597">Phosphoprotein</keyword>
<dbReference type="EMBL" id="CP032157">
    <property type="protein sequence ID" value="AXY75023.1"/>
    <property type="molecule type" value="Genomic_DNA"/>
</dbReference>
<dbReference type="Gene3D" id="1.20.5.1930">
    <property type="match status" value="1"/>
</dbReference>
<feature type="repeat" description="TPR" evidence="9">
    <location>
        <begin position="69"/>
        <end position="102"/>
    </location>
</feature>
<dbReference type="Proteomes" id="UP000263900">
    <property type="component" value="Chromosome"/>
</dbReference>
<dbReference type="SMART" id="SM00028">
    <property type="entry name" value="TPR"/>
    <property type="match status" value="7"/>
</dbReference>
<sequence>MDFNNDTALVVLERAAKLSQAKNDTYGRGKSATLIGIVYADKADFPTSKSYYDQAAIHFSALGNYLELGKVFNNTGNLYYFQDRYDEAIIWYLKAVDVFEKAGAHHLMAQVNDGIGNTFQELGQHEKSLHYLRKAEAIARQNKDTLTLARALSNLSVTYSSMNKRKESLLLALEALKMADHTNDQVLPFMIRSNIADTYIDYKQFDSAASYLREAERLALKAGTPYYLLQVYLCYSKIYENTKEYLKAKDYLFKSVEIAERIGSKEGLFKAYGKLLQVYSALGMHEQSMGAFKKFVLYNDSLANEKMANRVNDLETKYRTLQKDKELSDKQLAIEHQRSALKKKDMFIVFSIISMITLLIIGVLIWLGFRQKQKLQWLMIRKEHELLAVKAMMEGEERERTRIARNLHDGVGSILSAARLNMDSLGRQVGQLPAIPAYHESLTLLKDATSEIRETAHNLLPVILHEQGLYDAVQAFCLKFSNNHQLGIDFQSYGTPVRFNHHFELMIYRTIQELINNVVRHAEASRALVQLVFNTDMITITVEDNGKGFDPSGIGQLSGLGINSLHARMKAFQGKVDIDSSPRGTSIHIEFKTDPLLYVA</sequence>
<organism evidence="13 14">
    <name type="scientific">Paraflavitalea soli</name>
    <dbReference type="NCBI Taxonomy" id="2315862"/>
    <lineage>
        <taxon>Bacteria</taxon>
        <taxon>Pseudomonadati</taxon>
        <taxon>Bacteroidota</taxon>
        <taxon>Chitinophagia</taxon>
        <taxon>Chitinophagales</taxon>
        <taxon>Chitinophagaceae</taxon>
        <taxon>Paraflavitalea</taxon>
    </lineage>
</organism>
<gene>
    <name evidence="13" type="ORF">D3H65_13985</name>
</gene>
<evidence type="ECO:0000256" key="3">
    <source>
        <dbReference type="ARBA" id="ARBA00022553"/>
    </source>
</evidence>
<keyword evidence="8" id="KW-0902">Two-component regulatory system</keyword>
<keyword evidence="11" id="KW-0812">Transmembrane</keyword>
<dbReference type="Pfam" id="PF07730">
    <property type="entry name" value="HisKA_3"/>
    <property type="match status" value="1"/>
</dbReference>
<dbReference type="Gene3D" id="1.25.40.10">
    <property type="entry name" value="Tetratricopeptide repeat domain"/>
    <property type="match status" value="2"/>
</dbReference>
<evidence type="ECO:0000256" key="1">
    <source>
        <dbReference type="ARBA" id="ARBA00000085"/>
    </source>
</evidence>
<evidence type="ECO:0000256" key="10">
    <source>
        <dbReference type="SAM" id="Coils"/>
    </source>
</evidence>
<evidence type="ECO:0000259" key="12">
    <source>
        <dbReference type="PROSITE" id="PS50109"/>
    </source>
</evidence>
<dbReference type="KEGG" id="pseg:D3H65_13985"/>
<dbReference type="InterPro" id="IPR003594">
    <property type="entry name" value="HATPase_dom"/>
</dbReference>
<dbReference type="GO" id="GO:0005524">
    <property type="term" value="F:ATP binding"/>
    <property type="evidence" value="ECO:0007669"/>
    <property type="project" value="UniProtKB-KW"/>
</dbReference>
<dbReference type="Gene3D" id="3.30.565.10">
    <property type="entry name" value="Histidine kinase-like ATPase, C-terminal domain"/>
    <property type="match status" value="1"/>
</dbReference>
<dbReference type="InterPro" id="IPR011990">
    <property type="entry name" value="TPR-like_helical_dom_sf"/>
</dbReference>
<keyword evidence="6" id="KW-0418">Kinase</keyword>
<reference evidence="13 14" key="1">
    <citation type="submission" date="2018-09" db="EMBL/GenBank/DDBJ databases">
        <title>Genome sequencing of strain 6GH32-13.</title>
        <authorList>
            <person name="Weon H.-Y."/>
            <person name="Heo J."/>
            <person name="Kwon S.-W."/>
        </authorList>
    </citation>
    <scope>NUCLEOTIDE SEQUENCE [LARGE SCALE GENOMIC DNA]</scope>
    <source>
        <strain evidence="13 14">5GH32-13</strain>
    </source>
</reference>
<dbReference type="InterPro" id="IPR011712">
    <property type="entry name" value="Sig_transdc_His_kin_sub3_dim/P"/>
</dbReference>
<evidence type="ECO:0000256" key="7">
    <source>
        <dbReference type="ARBA" id="ARBA00022840"/>
    </source>
</evidence>
<keyword evidence="11" id="KW-1133">Transmembrane helix</keyword>
<dbReference type="Pfam" id="PF13424">
    <property type="entry name" value="TPR_12"/>
    <property type="match status" value="2"/>
</dbReference>
<dbReference type="InterPro" id="IPR036890">
    <property type="entry name" value="HATPase_C_sf"/>
</dbReference>
<feature type="domain" description="Histidine kinase" evidence="12">
    <location>
        <begin position="507"/>
        <end position="595"/>
    </location>
</feature>
<keyword evidence="4" id="KW-0808">Transferase</keyword>
<dbReference type="PROSITE" id="PS50005">
    <property type="entry name" value="TPR"/>
    <property type="match status" value="1"/>
</dbReference>
<evidence type="ECO:0000256" key="4">
    <source>
        <dbReference type="ARBA" id="ARBA00022679"/>
    </source>
</evidence>
<dbReference type="PROSITE" id="PS50109">
    <property type="entry name" value="HIS_KIN"/>
    <property type="match status" value="1"/>
</dbReference>
<dbReference type="SUPFAM" id="SSF55874">
    <property type="entry name" value="ATPase domain of HSP90 chaperone/DNA topoisomerase II/histidine kinase"/>
    <property type="match status" value="1"/>
</dbReference>
<dbReference type="PANTHER" id="PTHR24421">
    <property type="entry name" value="NITRATE/NITRITE SENSOR PROTEIN NARX-RELATED"/>
    <property type="match status" value="1"/>
</dbReference>
<dbReference type="InterPro" id="IPR019734">
    <property type="entry name" value="TPR_rpt"/>
</dbReference>
<evidence type="ECO:0000256" key="11">
    <source>
        <dbReference type="SAM" id="Phobius"/>
    </source>
</evidence>
<dbReference type="SUPFAM" id="SSF48452">
    <property type="entry name" value="TPR-like"/>
    <property type="match status" value="1"/>
</dbReference>
<dbReference type="GO" id="GO:0000155">
    <property type="term" value="F:phosphorelay sensor kinase activity"/>
    <property type="evidence" value="ECO:0007669"/>
    <property type="project" value="InterPro"/>
</dbReference>
<comment type="catalytic activity">
    <reaction evidence="1">
        <text>ATP + protein L-histidine = ADP + protein N-phospho-L-histidine.</text>
        <dbReference type="EC" id="2.7.13.3"/>
    </reaction>
</comment>
<evidence type="ECO:0000313" key="14">
    <source>
        <dbReference type="Proteomes" id="UP000263900"/>
    </source>
</evidence>
<keyword evidence="9" id="KW-0802">TPR repeat</keyword>
<dbReference type="GO" id="GO:0016020">
    <property type="term" value="C:membrane"/>
    <property type="evidence" value="ECO:0007669"/>
    <property type="project" value="InterPro"/>
</dbReference>
<evidence type="ECO:0000256" key="9">
    <source>
        <dbReference type="PROSITE-ProRule" id="PRU00339"/>
    </source>
</evidence>
<evidence type="ECO:0000256" key="6">
    <source>
        <dbReference type="ARBA" id="ARBA00022777"/>
    </source>
</evidence>
<dbReference type="OrthoDB" id="617348at2"/>
<name>A0A3B7MNX5_9BACT</name>
<dbReference type="CDD" id="cd16917">
    <property type="entry name" value="HATPase_UhpB-NarQ-NarX-like"/>
    <property type="match status" value="1"/>
</dbReference>
<dbReference type="Pfam" id="PF02518">
    <property type="entry name" value="HATPase_c"/>
    <property type="match status" value="1"/>
</dbReference>
<evidence type="ECO:0000256" key="2">
    <source>
        <dbReference type="ARBA" id="ARBA00012438"/>
    </source>
</evidence>
<keyword evidence="10" id="KW-0175">Coiled coil</keyword>
<dbReference type="SMART" id="SM00387">
    <property type="entry name" value="HATPase_c"/>
    <property type="match status" value="1"/>
</dbReference>
<dbReference type="InterPro" id="IPR005467">
    <property type="entry name" value="His_kinase_dom"/>
</dbReference>
<dbReference type="AlphaFoldDB" id="A0A3B7MNX5"/>
<evidence type="ECO:0000256" key="8">
    <source>
        <dbReference type="ARBA" id="ARBA00023012"/>
    </source>
</evidence>
<dbReference type="PANTHER" id="PTHR24421:SF10">
    <property type="entry name" value="NITRATE_NITRITE SENSOR PROTEIN NARQ"/>
    <property type="match status" value="1"/>
</dbReference>
<dbReference type="InterPro" id="IPR050482">
    <property type="entry name" value="Sensor_HK_TwoCompSys"/>
</dbReference>
<feature type="coiled-coil region" evidence="10">
    <location>
        <begin position="304"/>
        <end position="331"/>
    </location>
</feature>
<keyword evidence="14" id="KW-1185">Reference proteome</keyword>
<accession>A0A3B7MNX5</accession>
<protein>
    <recommendedName>
        <fullName evidence="2">histidine kinase</fullName>
        <ecNumber evidence="2">2.7.13.3</ecNumber>
    </recommendedName>
</protein>
<evidence type="ECO:0000313" key="13">
    <source>
        <dbReference type="EMBL" id="AXY75023.1"/>
    </source>
</evidence>
<proteinExistence type="predicted"/>
<keyword evidence="11" id="KW-0472">Membrane</keyword>
<keyword evidence="7" id="KW-0067">ATP-binding</keyword>
<feature type="transmembrane region" description="Helical" evidence="11">
    <location>
        <begin position="346"/>
        <end position="369"/>
    </location>
</feature>
<dbReference type="GO" id="GO:0046983">
    <property type="term" value="F:protein dimerization activity"/>
    <property type="evidence" value="ECO:0007669"/>
    <property type="project" value="InterPro"/>
</dbReference>
<evidence type="ECO:0000256" key="5">
    <source>
        <dbReference type="ARBA" id="ARBA00022741"/>
    </source>
</evidence>
<keyword evidence="5" id="KW-0547">Nucleotide-binding</keyword>